<dbReference type="InterPro" id="IPR013766">
    <property type="entry name" value="Thioredoxin_domain"/>
</dbReference>
<evidence type="ECO:0000313" key="8">
    <source>
        <dbReference type="Proteomes" id="UP000006833"/>
    </source>
</evidence>
<keyword evidence="5" id="KW-0676">Redox-active center</keyword>
<keyword evidence="2" id="KW-0049">Antioxidant</keyword>
<dbReference type="Pfam" id="PF08534">
    <property type="entry name" value="Redoxin"/>
    <property type="match status" value="1"/>
</dbReference>
<dbReference type="AlphaFoldDB" id="A8LQU7"/>
<dbReference type="GO" id="GO:0005737">
    <property type="term" value="C:cytoplasm"/>
    <property type="evidence" value="ECO:0007669"/>
    <property type="project" value="TreeGrafter"/>
</dbReference>
<protein>
    <submittedName>
        <fullName evidence="7">Redoxin domain protein</fullName>
    </submittedName>
</protein>
<dbReference type="eggNOG" id="COG1225">
    <property type="taxonomic scope" value="Bacteria"/>
</dbReference>
<evidence type="ECO:0000256" key="5">
    <source>
        <dbReference type="ARBA" id="ARBA00023284"/>
    </source>
</evidence>
<dbReference type="GO" id="GO:0008379">
    <property type="term" value="F:thioredoxin peroxidase activity"/>
    <property type="evidence" value="ECO:0007669"/>
    <property type="project" value="TreeGrafter"/>
</dbReference>
<sequence length="191" mass="20073">MTGQHGFEIEWSELPKPVDDGAAAHLPGMVLPAVALPSTGGGTVALDRLTGTAVLYVYPMTGTPGVALPEGWNDIPGARGCTPQSCAFRDHFADLQAAGAAHVFGICTQSPVDQAAAAARLHLPFPLLSDAAGALTRALRLPTFEADGITCLKRLTLIARDGWIATCFYPVFPPDRNAAEVESWLKAAPNR</sequence>
<dbReference type="PROSITE" id="PS51352">
    <property type="entry name" value="THIOREDOXIN_2"/>
    <property type="match status" value="1"/>
</dbReference>
<dbReference type="KEGG" id="dsh:Dshi_0745"/>
<dbReference type="HOGENOM" id="CLU_102256_0_0_5"/>
<evidence type="ECO:0000256" key="4">
    <source>
        <dbReference type="ARBA" id="ARBA00023157"/>
    </source>
</evidence>
<dbReference type="GO" id="GO:0045454">
    <property type="term" value="P:cell redox homeostasis"/>
    <property type="evidence" value="ECO:0007669"/>
    <property type="project" value="TreeGrafter"/>
</dbReference>
<dbReference type="EMBL" id="CP000830">
    <property type="protein sequence ID" value="ABV92490.1"/>
    <property type="molecule type" value="Genomic_DNA"/>
</dbReference>
<dbReference type="InterPro" id="IPR013740">
    <property type="entry name" value="Redoxin"/>
</dbReference>
<accession>A8LQU7</accession>
<gene>
    <name evidence="7" type="ordered locus">Dshi_0745</name>
</gene>
<evidence type="ECO:0000256" key="3">
    <source>
        <dbReference type="ARBA" id="ARBA00023002"/>
    </source>
</evidence>
<keyword evidence="3" id="KW-0560">Oxidoreductase</keyword>
<evidence type="ECO:0000259" key="6">
    <source>
        <dbReference type="PROSITE" id="PS51352"/>
    </source>
</evidence>
<dbReference type="PANTHER" id="PTHR42801">
    <property type="entry name" value="THIOREDOXIN-DEPENDENT PEROXIDE REDUCTASE"/>
    <property type="match status" value="1"/>
</dbReference>
<dbReference type="RefSeq" id="WP_012177422.1">
    <property type="nucleotide sequence ID" value="NC_009952.1"/>
</dbReference>
<dbReference type="CDD" id="cd03017">
    <property type="entry name" value="PRX_BCP"/>
    <property type="match status" value="1"/>
</dbReference>
<name>A8LQU7_DINSH</name>
<keyword evidence="1" id="KW-0575">Peroxidase</keyword>
<dbReference type="OrthoDB" id="5296483at2"/>
<feature type="domain" description="Thioredoxin" evidence="6">
    <location>
        <begin position="25"/>
        <end position="190"/>
    </location>
</feature>
<evidence type="ECO:0000313" key="7">
    <source>
        <dbReference type="EMBL" id="ABV92490.1"/>
    </source>
</evidence>
<keyword evidence="8" id="KW-1185">Reference proteome</keyword>
<dbReference type="Gene3D" id="3.40.30.10">
    <property type="entry name" value="Glutaredoxin"/>
    <property type="match status" value="1"/>
</dbReference>
<dbReference type="PANTHER" id="PTHR42801:SF21">
    <property type="entry name" value="BCPB PROTEIN"/>
    <property type="match status" value="1"/>
</dbReference>
<dbReference type="InterPro" id="IPR036249">
    <property type="entry name" value="Thioredoxin-like_sf"/>
</dbReference>
<reference evidence="8" key="1">
    <citation type="journal article" date="2010" name="ISME J.">
        <title>The complete genome sequence of the algal symbiont Dinoroseobacter shibae: a hitchhiker's guide to life in the sea.</title>
        <authorList>
            <person name="Wagner-Dobler I."/>
            <person name="Ballhausen B."/>
            <person name="Berger M."/>
            <person name="Brinkhoff T."/>
            <person name="Buchholz I."/>
            <person name="Bunk B."/>
            <person name="Cypionka H."/>
            <person name="Daniel R."/>
            <person name="Drepper T."/>
            <person name="Gerdts G."/>
            <person name="Hahnke S."/>
            <person name="Han C."/>
            <person name="Jahn D."/>
            <person name="Kalhoefer D."/>
            <person name="Kiss H."/>
            <person name="Klenk H.P."/>
            <person name="Kyrpides N."/>
            <person name="Liebl W."/>
            <person name="Liesegang H."/>
            <person name="Meincke L."/>
            <person name="Pati A."/>
            <person name="Petersen J."/>
            <person name="Piekarski T."/>
            <person name="Pommerenke C."/>
            <person name="Pradella S."/>
            <person name="Pukall R."/>
            <person name="Rabus R."/>
            <person name="Stackebrandt E."/>
            <person name="Thole S."/>
            <person name="Thompson L."/>
            <person name="Tielen P."/>
            <person name="Tomasch J."/>
            <person name="von Jan M."/>
            <person name="Wanphrut N."/>
            <person name="Wichels A."/>
            <person name="Zech H."/>
            <person name="Simon M."/>
        </authorList>
    </citation>
    <scope>NUCLEOTIDE SEQUENCE [LARGE SCALE GENOMIC DNA]</scope>
    <source>
        <strain evidence="8">DSM 16493 / NCIMB 14021 / DFL 12</strain>
    </source>
</reference>
<proteinExistence type="predicted"/>
<keyword evidence="4" id="KW-1015">Disulfide bond</keyword>
<dbReference type="InterPro" id="IPR050924">
    <property type="entry name" value="Peroxiredoxin_BCP/PrxQ"/>
</dbReference>
<dbReference type="GO" id="GO:0034599">
    <property type="term" value="P:cellular response to oxidative stress"/>
    <property type="evidence" value="ECO:0007669"/>
    <property type="project" value="TreeGrafter"/>
</dbReference>
<evidence type="ECO:0000256" key="1">
    <source>
        <dbReference type="ARBA" id="ARBA00022559"/>
    </source>
</evidence>
<dbReference type="STRING" id="398580.Dshi_0745"/>
<dbReference type="SUPFAM" id="SSF52833">
    <property type="entry name" value="Thioredoxin-like"/>
    <property type="match status" value="1"/>
</dbReference>
<organism evidence="7 8">
    <name type="scientific">Dinoroseobacter shibae (strain DSM 16493 / NCIMB 14021 / DFL 12)</name>
    <dbReference type="NCBI Taxonomy" id="398580"/>
    <lineage>
        <taxon>Bacteria</taxon>
        <taxon>Pseudomonadati</taxon>
        <taxon>Pseudomonadota</taxon>
        <taxon>Alphaproteobacteria</taxon>
        <taxon>Rhodobacterales</taxon>
        <taxon>Roseobacteraceae</taxon>
        <taxon>Dinoroseobacter</taxon>
    </lineage>
</organism>
<evidence type="ECO:0000256" key="2">
    <source>
        <dbReference type="ARBA" id="ARBA00022862"/>
    </source>
</evidence>
<dbReference type="Proteomes" id="UP000006833">
    <property type="component" value="Chromosome"/>
</dbReference>